<keyword evidence="2" id="KW-1185">Reference proteome</keyword>
<comment type="caution">
    <text evidence="1">The sequence shown here is derived from an EMBL/GenBank/DDBJ whole genome shotgun (WGS) entry which is preliminary data.</text>
</comment>
<dbReference type="EMBL" id="AFEU01000002">
    <property type="protein sequence ID" value="EIJ80053.1"/>
    <property type="molecule type" value="Genomic_DNA"/>
</dbReference>
<dbReference type="Proteomes" id="UP000010523">
    <property type="component" value="Unassembled WGS sequence"/>
</dbReference>
<organism evidence="1 2">
    <name type="scientific">Bacillus methanolicus PB1</name>
    <dbReference type="NCBI Taxonomy" id="997296"/>
    <lineage>
        <taxon>Bacteria</taxon>
        <taxon>Bacillati</taxon>
        <taxon>Bacillota</taxon>
        <taxon>Bacilli</taxon>
        <taxon>Bacillales</taxon>
        <taxon>Bacillaceae</taxon>
        <taxon>Bacillus</taxon>
    </lineage>
</organism>
<evidence type="ECO:0000313" key="1">
    <source>
        <dbReference type="EMBL" id="EIJ80053.1"/>
    </source>
</evidence>
<reference evidence="1 2" key="1">
    <citation type="journal article" date="2012" name="Appl. Environ. Microbiol.">
        <title>Genome Sequence of Thermotolerant Bacillus methanolicus: Features and Regulation Related to Methylotrophy and Production of L-Lysine and L-Glutamate from Methanol.</title>
        <authorList>
            <person name="Heggeset T.M."/>
            <person name="Krog A."/>
            <person name="Balzer S."/>
            <person name="Wentzel A."/>
            <person name="Ellingsen T.E."/>
            <person name="Brautaset T."/>
        </authorList>
    </citation>
    <scope>NUCLEOTIDE SEQUENCE [LARGE SCALE GENOMIC DNA]</scope>
    <source>
        <strain evidence="1 2">PB1</strain>
    </source>
</reference>
<protein>
    <submittedName>
        <fullName evidence="1">Uncharacterized protein</fullName>
    </submittedName>
</protein>
<dbReference type="PATRIC" id="fig|997296.3.peg.1450"/>
<evidence type="ECO:0000313" key="2">
    <source>
        <dbReference type="Proteomes" id="UP000010523"/>
    </source>
</evidence>
<dbReference type="AlphaFoldDB" id="I3E0N2"/>
<name>I3E0N2_BACMT</name>
<sequence>MKMKPHLSRCVFCKIKVQMLQIIWLSPTLHEEAGMIALLGKASH</sequence>
<gene>
    <name evidence="1" type="ORF">PB1_06827</name>
</gene>
<proteinExistence type="predicted"/>
<accession>I3E0N2</accession>